<keyword evidence="4" id="KW-0029">Amino-acid transport</keyword>
<comment type="caution">
    <text evidence="9">The sequence shown here is derived from an EMBL/GenBank/DDBJ whole genome shotgun (WGS) entry which is preliminary data.</text>
</comment>
<feature type="transmembrane region" description="Helical" evidence="7">
    <location>
        <begin position="280"/>
        <end position="306"/>
    </location>
</feature>
<dbReference type="InterPro" id="IPR004840">
    <property type="entry name" value="Amino_acid_permease_CS"/>
</dbReference>
<feature type="transmembrane region" description="Helical" evidence="7">
    <location>
        <begin position="429"/>
        <end position="448"/>
    </location>
</feature>
<feature type="transmembrane region" description="Helical" evidence="7">
    <location>
        <begin position="238"/>
        <end position="260"/>
    </location>
</feature>
<feature type="transmembrane region" description="Helical" evidence="7">
    <location>
        <begin position="402"/>
        <end position="423"/>
    </location>
</feature>
<dbReference type="PANTHER" id="PTHR43495:SF5">
    <property type="entry name" value="GAMMA-AMINOBUTYRIC ACID PERMEASE"/>
    <property type="match status" value="1"/>
</dbReference>
<dbReference type="PROSITE" id="PS00218">
    <property type="entry name" value="AMINO_ACID_PERMEASE_1"/>
    <property type="match status" value="1"/>
</dbReference>
<keyword evidence="6 7" id="KW-0472">Membrane</keyword>
<dbReference type="InterPro" id="IPR004841">
    <property type="entry name" value="AA-permease/SLC12A_dom"/>
</dbReference>
<protein>
    <submittedName>
        <fullName evidence="9">L-asparagine transporter-like permease</fullName>
    </submittedName>
</protein>
<feature type="domain" description="Amino acid permease/ SLC12A" evidence="8">
    <location>
        <begin position="16"/>
        <end position="452"/>
    </location>
</feature>
<evidence type="ECO:0000256" key="4">
    <source>
        <dbReference type="ARBA" id="ARBA00022970"/>
    </source>
</evidence>
<dbReference type="PIRSF" id="PIRSF006060">
    <property type="entry name" value="AA_transporter"/>
    <property type="match status" value="1"/>
</dbReference>
<keyword evidence="10" id="KW-1185">Reference proteome</keyword>
<gene>
    <name evidence="9" type="ORF">J2S49_000519</name>
</gene>
<evidence type="ECO:0000313" key="9">
    <source>
        <dbReference type="EMBL" id="MDP9800443.1"/>
    </source>
</evidence>
<sequence>MMTSTSLKRGLTSAQVAMIGLSGALGTGLFLGSGSVISFAGPATIVSYAIAGLFALAVVWALAEMVTVHPVAGGYGAVSSSYVGRMAGYVARWNFAVTFSVAMGAEVTATATYIRWWFPSVPLWAGTLGCAVFIIVLNIASVHLYGSSEYWFSMIKVIAIVAFILLALALIVGVVPGREAIGLGHLTAHGGFMPNGVVGVLAAVCMAVFAFGGVENVSVTAAESENPHRDIPRAAGTMIYRLIIFYLLAVGVVLALQPWTETAAGSGALEESPFVKALELTGVGAAAHIMNAVLIVAALSAANGVLYSSSRMIHSLALDGEAPAALARTAPNGAPRGAVYAAALGMAVAAVLALVSPDRAFLWLAGIATVGILITWALTMYTHLKFRGARKAASAWLPKRRLWGAPVVNVLVMLASVAIYVALLWLMPVAWYAGVPYMVVLVVSYFVVSRRDLPPVPDLLRDELAQADGHAARLED</sequence>
<evidence type="ECO:0000313" key="10">
    <source>
        <dbReference type="Proteomes" id="UP001235966"/>
    </source>
</evidence>
<dbReference type="PANTHER" id="PTHR43495">
    <property type="entry name" value="GABA PERMEASE"/>
    <property type="match status" value="1"/>
</dbReference>
<dbReference type="EMBL" id="JAUSQW010000001">
    <property type="protein sequence ID" value="MDP9800443.1"/>
    <property type="molecule type" value="Genomic_DNA"/>
</dbReference>
<evidence type="ECO:0000256" key="3">
    <source>
        <dbReference type="ARBA" id="ARBA00022692"/>
    </source>
</evidence>
<proteinExistence type="predicted"/>
<dbReference type="Proteomes" id="UP001235966">
    <property type="component" value="Unassembled WGS sequence"/>
</dbReference>
<feature type="transmembrane region" description="Helical" evidence="7">
    <location>
        <begin position="95"/>
        <end position="118"/>
    </location>
</feature>
<keyword evidence="5 7" id="KW-1133">Transmembrane helix</keyword>
<name>A0ABT9N9R8_9ACTO</name>
<dbReference type="Pfam" id="PF00324">
    <property type="entry name" value="AA_permease"/>
    <property type="match status" value="1"/>
</dbReference>
<keyword evidence="2" id="KW-0813">Transport</keyword>
<feature type="transmembrane region" description="Helical" evidence="7">
    <location>
        <begin position="361"/>
        <end position="381"/>
    </location>
</feature>
<evidence type="ECO:0000256" key="6">
    <source>
        <dbReference type="ARBA" id="ARBA00023136"/>
    </source>
</evidence>
<feature type="transmembrane region" description="Helical" evidence="7">
    <location>
        <begin position="36"/>
        <end position="63"/>
    </location>
</feature>
<dbReference type="Gene3D" id="1.20.1740.10">
    <property type="entry name" value="Amino acid/polyamine transporter I"/>
    <property type="match status" value="1"/>
</dbReference>
<evidence type="ECO:0000256" key="7">
    <source>
        <dbReference type="SAM" id="Phobius"/>
    </source>
</evidence>
<dbReference type="RefSeq" id="WP_278057820.1">
    <property type="nucleotide sequence ID" value="NZ_CP121247.1"/>
</dbReference>
<keyword evidence="3 7" id="KW-0812">Transmembrane</keyword>
<reference evidence="9 10" key="1">
    <citation type="submission" date="2023-07" db="EMBL/GenBank/DDBJ databases">
        <title>Sequencing the genomes of 1000 actinobacteria strains.</title>
        <authorList>
            <person name="Klenk H.-P."/>
        </authorList>
    </citation>
    <scope>NUCLEOTIDE SEQUENCE [LARGE SCALE GENOMIC DNA]</scope>
    <source>
        <strain evidence="9 10">DSM 102162</strain>
    </source>
</reference>
<feature type="transmembrane region" description="Helical" evidence="7">
    <location>
        <begin position="124"/>
        <end position="145"/>
    </location>
</feature>
<accession>A0ABT9N9R8</accession>
<evidence type="ECO:0000256" key="5">
    <source>
        <dbReference type="ARBA" id="ARBA00022989"/>
    </source>
</evidence>
<evidence type="ECO:0000256" key="2">
    <source>
        <dbReference type="ARBA" id="ARBA00022448"/>
    </source>
</evidence>
<organism evidence="9 10">
    <name type="scientific">Arcanobacterium wilhelmae</name>
    <dbReference type="NCBI Taxonomy" id="1803177"/>
    <lineage>
        <taxon>Bacteria</taxon>
        <taxon>Bacillati</taxon>
        <taxon>Actinomycetota</taxon>
        <taxon>Actinomycetes</taxon>
        <taxon>Actinomycetales</taxon>
        <taxon>Actinomycetaceae</taxon>
        <taxon>Arcanobacterium</taxon>
    </lineage>
</organism>
<feature type="transmembrane region" description="Helical" evidence="7">
    <location>
        <begin position="337"/>
        <end position="355"/>
    </location>
</feature>
<feature type="transmembrane region" description="Helical" evidence="7">
    <location>
        <begin position="196"/>
        <end position="217"/>
    </location>
</feature>
<evidence type="ECO:0000256" key="1">
    <source>
        <dbReference type="ARBA" id="ARBA00004141"/>
    </source>
</evidence>
<evidence type="ECO:0000259" key="8">
    <source>
        <dbReference type="Pfam" id="PF00324"/>
    </source>
</evidence>
<feature type="transmembrane region" description="Helical" evidence="7">
    <location>
        <begin position="157"/>
        <end position="176"/>
    </location>
</feature>
<comment type="subcellular location">
    <subcellularLocation>
        <location evidence="1">Membrane</location>
        <topology evidence="1">Multi-pass membrane protein</topology>
    </subcellularLocation>
</comment>